<reference evidence="1" key="1">
    <citation type="journal article" date="2012" name="Nature">
        <title>The tomato genome sequence provides insights into fleshy fruit evolution.</title>
        <authorList>
            <consortium name="Tomato Genome Consortium"/>
        </authorList>
    </citation>
    <scope>NUCLEOTIDE SEQUENCE [LARGE SCALE GENOMIC DNA]</scope>
    <source>
        <strain evidence="1">cv. Heinz 1706</strain>
    </source>
</reference>
<dbReference type="AlphaFoldDB" id="A0A3Q7EDP6"/>
<organism evidence="1">
    <name type="scientific">Solanum lycopersicum</name>
    <name type="common">Tomato</name>
    <name type="synonym">Lycopersicon esculentum</name>
    <dbReference type="NCBI Taxonomy" id="4081"/>
    <lineage>
        <taxon>Eukaryota</taxon>
        <taxon>Viridiplantae</taxon>
        <taxon>Streptophyta</taxon>
        <taxon>Embryophyta</taxon>
        <taxon>Tracheophyta</taxon>
        <taxon>Spermatophyta</taxon>
        <taxon>Magnoliopsida</taxon>
        <taxon>eudicotyledons</taxon>
        <taxon>Gunneridae</taxon>
        <taxon>Pentapetalae</taxon>
        <taxon>asterids</taxon>
        <taxon>lamiids</taxon>
        <taxon>Solanales</taxon>
        <taxon>Solanaceae</taxon>
        <taxon>Solanoideae</taxon>
        <taxon>Solaneae</taxon>
        <taxon>Solanum</taxon>
        <taxon>Solanum subgen. Lycopersicon</taxon>
    </lineage>
</organism>
<reference evidence="1" key="2">
    <citation type="submission" date="2019-01" db="UniProtKB">
        <authorList>
            <consortium name="EnsemblPlants"/>
        </authorList>
    </citation>
    <scope>IDENTIFICATION</scope>
    <source>
        <strain evidence="1">cv. Heinz 1706</strain>
    </source>
</reference>
<proteinExistence type="predicted"/>
<dbReference type="Proteomes" id="UP000004994">
    <property type="component" value="Chromosome 1"/>
</dbReference>
<dbReference type="PaxDb" id="4081-Solyc01g057380.1.1"/>
<name>A0A3Q7EDP6_SOLLC</name>
<evidence type="ECO:0000313" key="1">
    <source>
        <dbReference type="EnsemblPlants" id="Solyc01g057380.2.1"/>
    </source>
</evidence>
<dbReference type="InParanoid" id="A0A3Q7EDP6"/>
<sequence>MKLQTLTKSKCLNLDKRTIILKM</sequence>
<accession>A0A3Q7EDP6</accession>
<evidence type="ECO:0000313" key="2">
    <source>
        <dbReference type="Proteomes" id="UP000004994"/>
    </source>
</evidence>
<keyword evidence="2" id="KW-1185">Reference proteome</keyword>
<protein>
    <submittedName>
        <fullName evidence="1">Uncharacterized protein</fullName>
    </submittedName>
</protein>
<dbReference type="EnsemblPlants" id="Solyc01g057380.2.1">
    <property type="protein sequence ID" value="Solyc01g057380.2.1"/>
    <property type="gene ID" value="Solyc01g057380.2"/>
</dbReference>
<dbReference type="Gramene" id="Solyc01g057380.2.1">
    <property type="protein sequence ID" value="Solyc01g057380.2.1"/>
    <property type="gene ID" value="Solyc01g057380.2"/>
</dbReference>